<keyword evidence="13" id="KW-1185">Reference proteome</keyword>
<comment type="catalytic activity">
    <reaction evidence="11">
        <text>2 [molybdopterin-synthase sulfur-carrier protein]-C-terminal-Gly-aminoethanethioate + cyclic pyranopterin phosphate + H2O = molybdopterin + 2 [molybdopterin-synthase sulfur-carrier protein]-C-terminal Gly-Gly + 2 H(+)</text>
        <dbReference type="Rhea" id="RHEA:26333"/>
        <dbReference type="Rhea" id="RHEA-COMP:12202"/>
        <dbReference type="Rhea" id="RHEA-COMP:19907"/>
        <dbReference type="ChEBI" id="CHEBI:15377"/>
        <dbReference type="ChEBI" id="CHEBI:15378"/>
        <dbReference type="ChEBI" id="CHEBI:58698"/>
        <dbReference type="ChEBI" id="CHEBI:59648"/>
        <dbReference type="ChEBI" id="CHEBI:90778"/>
        <dbReference type="ChEBI" id="CHEBI:232372"/>
        <dbReference type="EC" id="2.8.1.12"/>
    </reaction>
</comment>
<dbReference type="KEGG" id="eaz:JHT90_05920"/>
<dbReference type="EC" id="2.8.1.12" evidence="3"/>
<dbReference type="CDD" id="cd00756">
    <property type="entry name" value="MoaE"/>
    <property type="match status" value="1"/>
</dbReference>
<dbReference type="Proteomes" id="UP000595278">
    <property type="component" value="Chromosome"/>
</dbReference>
<evidence type="ECO:0000256" key="5">
    <source>
        <dbReference type="ARBA" id="ARBA00023150"/>
    </source>
</evidence>
<protein>
    <recommendedName>
        <fullName evidence="4">Molybdopterin synthase catalytic subunit</fullName>
        <ecNumber evidence="3">2.8.1.12</ecNumber>
    </recommendedName>
    <alternativeName>
        <fullName evidence="9">MPT synthase subunit 2</fullName>
    </alternativeName>
    <alternativeName>
        <fullName evidence="7">Molybdenum cofactor biosynthesis protein E</fullName>
    </alternativeName>
    <alternativeName>
        <fullName evidence="8">Molybdopterin-converting factor large subunit</fullName>
    </alternativeName>
    <alternativeName>
        <fullName evidence="10">Molybdopterin-converting factor subunit 2</fullName>
    </alternativeName>
</protein>
<dbReference type="Pfam" id="PF02391">
    <property type="entry name" value="MoaE"/>
    <property type="match status" value="1"/>
</dbReference>
<evidence type="ECO:0000256" key="7">
    <source>
        <dbReference type="ARBA" id="ARBA00029745"/>
    </source>
</evidence>
<evidence type="ECO:0000256" key="10">
    <source>
        <dbReference type="ARBA" id="ARBA00032474"/>
    </source>
</evidence>
<evidence type="ECO:0000256" key="4">
    <source>
        <dbReference type="ARBA" id="ARBA00013858"/>
    </source>
</evidence>
<evidence type="ECO:0000256" key="6">
    <source>
        <dbReference type="ARBA" id="ARBA00026066"/>
    </source>
</evidence>
<accession>A0A974NHM9</accession>
<reference evidence="12 13" key="1">
    <citation type="submission" date="2021-01" db="EMBL/GenBank/DDBJ databases">
        <title>Entomomonas sp. F2A isolated from a house cricket (Acheta domesticus).</title>
        <authorList>
            <person name="Spergser J."/>
            <person name="Busse H.-J."/>
        </authorList>
    </citation>
    <scope>NUCLEOTIDE SEQUENCE [LARGE SCALE GENOMIC DNA]</scope>
    <source>
        <strain evidence="12 13">F2A</strain>
    </source>
</reference>
<dbReference type="Gene3D" id="3.90.1170.40">
    <property type="entry name" value="Molybdopterin biosynthesis MoaE subunit"/>
    <property type="match status" value="1"/>
</dbReference>
<dbReference type="GO" id="GO:0006777">
    <property type="term" value="P:Mo-molybdopterin cofactor biosynthetic process"/>
    <property type="evidence" value="ECO:0007669"/>
    <property type="project" value="UniProtKB-KW"/>
</dbReference>
<name>A0A974NHM9_9GAMM</name>
<dbReference type="InterPro" id="IPR036563">
    <property type="entry name" value="MoaE_sf"/>
</dbReference>
<proteinExistence type="inferred from homology"/>
<evidence type="ECO:0000313" key="13">
    <source>
        <dbReference type="Proteomes" id="UP000595278"/>
    </source>
</evidence>
<dbReference type="PANTHER" id="PTHR23404">
    <property type="entry name" value="MOLYBDOPTERIN SYNTHASE RELATED"/>
    <property type="match status" value="1"/>
</dbReference>
<dbReference type="InterPro" id="IPR003448">
    <property type="entry name" value="Mopterin_biosynth_MoaE"/>
</dbReference>
<dbReference type="SUPFAM" id="SSF54690">
    <property type="entry name" value="Molybdopterin synthase subunit MoaE"/>
    <property type="match status" value="1"/>
</dbReference>
<evidence type="ECO:0000256" key="3">
    <source>
        <dbReference type="ARBA" id="ARBA00011950"/>
    </source>
</evidence>
<evidence type="ECO:0000256" key="1">
    <source>
        <dbReference type="ARBA" id="ARBA00005046"/>
    </source>
</evidence>
<comment type="subunit">
    <text evidence="6">Heterotetramer of 2 MoaD subunits and 2 MoaE subunits. Also stable as homodimer. The enzyme changes between these two forms during catalysis.</text>
</comment>
<organism evidence="12 13">
    <name type="scientific">Entomomonas asaccharolytica</name>
    <dbReference type="NCBI Taxonomy" id="2785331"/>
    <lineage>
        <taxon>Bacteria</taxon>
        <taxon>Pseudomonadati</taxon>
        <taxon>Pseudomonadota</taxon>
        <taxon>Gammaproteobacteria</taxon>
        <taxon>Pseudomonadales</taxon>
        <taxon>Pseudomonadaceae</taxon>
        <taxon>Entomomonas</taxon>
    </lineage>
</organism>
<keyword evidence="5" id="KW-0501">Molybdenum cofactor biosynthesis</keyword>
<evidence type="ECO:0000256" key="9">
    <source>
        <dbReference type="ARBA" id="ARBA00030781"/>
    </source>
</evidence>
<evidence type="ECO:0000256" key="11">
    <source>
        <dbReference type="ARBA" id="ARBA00049878"/>
    </source>
</evidence>
<evidence type="ECO:0000256" key="8">
    <source>
        <dbReference type="ARBA" id="ARBA00030407"/>
    </source>
</evidence>
<dbReference type="AlphaFoldDB" id="A0A974NHM9"/>
<sequence>MISVSIQTEPFNSLQEESRLQTTASDCGAMVSFKGMVRGHDQQQPLSHLYLEHFPQVTEQEIERIIKSAQARWHFSSCLVIHRVGKLTVGEDIVLVMVAAKHRKEAFHAAEFIMDYLKTEAPFWKKEFFLDGTSQWVTAKESDTKEKQQWSN</sequence>
<comment type="pathway">
    <text evidence="1">Cofactor biosynthesis; molybdopterin biosynthesis.</text>
</comment>
<dbReference type="RefSeq" id="WP_201095184.1">
    <property type="nucleotide sequence ID" value="NZ_CP067393.1"/>
</dbReference>
<gene>
    <name evidence="12" type="ORF">JHT90_05920</name>
</gene>
<evidence type="ECO:0000256" key="2">
    <source>
        <dbReference type="ARBA" id="ARBA00005426"/>
    </source>
</evidence>
<dbReference type="GO" id="GO:0030366">
    <property type="term" value="F:molybdopterin synthase activity"/>
    <property type="evidence" value="ECO:0007669"/>
    <property type="project" value="UniProtKB-EC"/>
</dbReference>
<evidence type="ECO:0000313" key="12">
    <source>
        <dbReference type="EMBL" id="QQP86774.1"/>
    </source>
</evidence>
<comment type="similarity">
    <text evidence="2">Belongs to the MoaE family.</text>
</comment>
<dbReference type="EMBL" id="CP067393">
    <property type="protein sequence ID" value="QQP86774.1"/>
    <property type="molecule type" value="Genomic_DNA"/>
</dbReference>